<sequence length="400" mass="43211">MNGLGKQFLAGAAFAEDQGGGLAATGDTPQVQCVLYRPRGAQDGLEGIAGLGADNAPGNLADTAVFAHRHNHPTLLQWAYRNQAGELAAVVQVEGAIAVAHRLTQRVAQFTAAQALERTADQLTPYPEQLPRITVECLDAATLIEHHQAFVEHFEYGLLFFQQHLQRHLPRHRFGRRLNGAQGMKMKPAGLGGQGEHGQGLALGIFDRRGGAVHVALAQAAGEIFFSQHIHQAIFGQGQAGAVGALHRFEQATAHRGDVQPAKIQSRALGIREVDMPPRVVSQQSMHDLRGGGDQGAMVGQGRRQRMRRNKAVVAVTGLDTRLDTASPGIPDDLAYAVGTHDLASQALAPRLFQRGNGPVVQRGRPQVREVFEVLHTERLGHCGYPCSYFRHVSIDMSQT</sequence>
<dbReference type="AlphaFoldDB" id="A0A120G5W2"/>
<evidence type="ECO:0000313" key="2">
    <source>
        <dbReference type="EMBL" id="KWV84734.1"/>
    </source>
</evidence>
<accession>A0A120G5W2</accession>
<comment type="caution">
    <text evidence="2">The sequence shown here is derived from an EMBL/GenBank/DDBJ whole genome shotgun (WGS) entry which is preliminary data.</text>
</comment>
<dbReference type="Proteomes" id="UP000061348">
    <property type="component" value="Unassembled WGS sequence"/>
</dbReference>
<proteinExistence type="predicted"/>
<evidence type="ECO:0000256" key="1">
    <source>
        <dbReference type="SAM" id="MobiDB-lite"/>
    </source>
</evidence>
<dbReference type="EMBL" id="LCYA01000154">
    <property type="protein sequence ID" value="KWV84734.1"/>
    <property type="molecule type" value="Genomic_DNA"/>
</dbReference>
<organism evidence="2 3">
    <name type="scientific">Pseudomonas fluorescens</name>
    <dbReference type="NCBI Taxonomy" id="294"/>
    <lineage>
        <taxon>Bacteria</taxon>
        <taxon>Pseudomonadati</taxon>
        <taxon>Pseudomonadota</taxon>
        <taxon>Gammaproteobacteria</taxon>
        <taxon>Pseudomonadales</taxon>
        <taxon>Pseudomonadaceae</taxon>
        <taxon>Pseudomonas</taxon>
    </lineage>
</organism>
<gene>
    <name evidence="2" type="ORF">PFLmoz3_05772</name>
</gene>
<feature type="region of interest" description="Disordered" evidence="1">
    <location>
        <begin position="285"/>
        <end position="304"/>
    </location>
</feature>
<protein>
    <submittedName>
        <fullName evidence="2">Uncharacterized protein</fullName>
    </submittedName>
</protein>
<evidence type="ECO:0000313" key="3">
    <source>
        <dbReference type="Proteomes" id="UP000061348"/>
    </source>
</evidence>
<name>A0A120G5W2_PSEFL</name>
<reference evidence="2 3" key="1">
    <citation type="submission" date="2015-05" db="EMBL/GenBank/DDBJ databases">
        <title>A genomic and transcriptomic approach to investigate the blue pigment phenotype in Pseudomonas fluorescens.</title>
        <authorList>
            <person name="Andreani N.A."/>
            <person name="Cardazzo B."/>
        </authorList>
    </citation>
    <scope>NUCLEOTIDE SEQUENCE [LARGE SCALE GENOMIC DNA]</scope>
    <source>
        <strain evidence="2 3">Ps_22</strain>
    </source>
</reference>